<organism evidence="6 7">
    <name type="scientific">Terribacillus saccharophilus</name>
    <dbReference type="NCBI Taxonomy" id="361277"/>
    <lineage>
        <taxon>Bacteria</taxon>
        <taxon>Bacillati</taxon>
        <taxon>Bacillota</taxon>
        <taxon>Bacilli</taxon>
        <taxon>Bacillales</taxon>
        <taxon>Bacillaceae</taxon>
        <taxon>Terribacillus</taxon>
    </lineage>
</organism>
<dbReference type="EMBL" id="NPBJ01000022">
    <property type="protein sequence ID" value="PAD99457.1"/>
    <property type="molecule type" value="Genomic_DNA"/>
</dbReference>
<accession>A0ABX4GX58</accession>
<sequence>MGQNILGNTDIAAQLDNWLISIRLDKREAAATIHRDLKSSINDYDTHNLITYFLVESRFYLMNKNTKEAAASLDNAKKYLDHFNDIQRHHMHIAEGIIFYDEDRFQEALNCFEKAEKLLHLIEDSVEIGEFHLRKAMTYFYLDITSLSVLHGEKAAEAFRPHKTFEFLLARTEMMQGLNFVDLHNYDRAEESLHKALTSFKNLENHNFITSTNLNLGVLYVKSNLPAAAIRYLEEALKGNQERIRLKILYLLADCYWKTNQHAKALDAYTEGFNTSIEKGDIAKKWEFAMLHKKYEDRLNFESVWQEGIDYFRKINDNYNVRRFSKELAQYYTENNQYEIATKYYVLALL</sequence>
<keyword evidence="2" id="KW-0963">Cytoplasm</keyword>
<dbReference type="Pfam" id="PF13181">
    <property type="entry name" value="TPR_8"/>
    <property type="match status" value="1"/>
</dbReference>
<evidence type="ECO:0000256" key="4">
    <source>
        <dbReference type="ARBA" id="ARBA00022803"/>
    </source>
</evidence>
<comment type="caution">
    <text evidence="6">The sequence shown here is derived from an EMBL/GenBank/DDBJ whole genome shotgun (WGS) entry which is preliminary data.</text>
</comment>
<dbReference type="Gene3D" id="1.25.40.10">
    <property type="entry name" value="Tetratricopeptide repeat domain"/>
    <property type="match status" value="1"/>
</dbReference>
<evidence type="ECO:0008006" key="8">
    <source>
        <dbReference type="Google" id="ProtNLM"/>
    </source>
</evidence>
<dbReference type="InterPro" id="IPR051476">
    <property type="entry name" value="Bac_ResReg_Asp_Phosphatase"/>
</dbReference>
<proteinExistence type="inferred from homology"/>
<evidence type="ECO:0000256" key="5">
    <source>
        <dbReference type="ARBA" id="ARBA00038253"/>
    </source>
</evidence>
<reference evidence="6 7" key="1">
    <citation type="submission" date="2017-07" db="EMBL/GenBank/DDBJ databases">
        <title>Isolation and whole genome analysis of endospore-forming bacteria from heroin.</title>
        <authorList>
            <person name="Kalinowski J."/>
            <person name="Ahrens B."/>
            <person name="Al-Dilaimi A."/>
            <person name="Winkler A."/>
            <person name="Wibberg D."/>
            <person name="Schleenbecker U."/>
            <person name="Ruckert C."/>
            <person name="Wolfel R."/>
            <person name="Grass G."/>
        </authorList>
    </citation>
    <scope>NUCLEOTIDE SEQUENCE [LARGE SCALE GENOMIC DNA]</scope>
    <source>
        <strain evidence="6 7">7517-1</strain>
    </source>
</reference>
<keyword evidence="4" id="KW-0802">TPR repeat</keyword>
<dbReference type="PANTHER" id="PTHR46630:SF1">
    <property type="entry name" value="TETRATRICOPEPTIDE REPEAT PROTEIN 29"/>
    <property type="match status" value="1"/>
</dbReference>
<dbReference type="Proteomes" id="UP000216852">
    <property type="component" value="Unassembled WGS sequence"/>
</dbReference>
<dbReference type="InterPro" id="IPR011990">
    <property type="entry name" value="TPR-like_helical_dom_sf"/>
</dbReference>
<gene>
    <name evidence="6" type="ORF">CHH48_11265</name>
</gene>
<protein>
    <recommendedName>
        <fullName evidence="8">Response regulator aspartate phosphatase C</fullName>
    </recommendedName>
</protein>
<comment type="similarity">
    <text evidence="5">Belongs to the Rap family.</text>
</comment>
<dbReference type="Pfam" id="PF13424">
    <property type="entry name" value="TPR_12"/>
    <property type="match status" value="1"/>
</dbReference>
<dbReference type="RefSeq" id="WP_095219243.1">
    <property type="nucleotide sequence ID" value="NZ_NPBJ01000022.1"/>
</dbReference>
<dbReference type="SUPFAM" id="SSF48452">
    <property type="entry name" value="TPR-like"/>
    <property type="match status" value="1"/>
</dbReference>
<evidence type="ECO:0000256" key="1">
    <source>
        <dbReference type="ARBA" id="ARBA00004496"/>
    </source>
</evidence>
<evidence type="ECO:0000256" key="2">
    <source>
        <dbReference type="ARBA" id="ARBA00022490"/>
    </source>
</evidence>
<keyword evidence="3" id="KW-0677">Repeat</keyword>
<dbReference type="PANTHER" id="PTHR46630">
    <property type="entry name" value="TETRATRICOPEPTIDE REPEAT PROTEIN 29"/>
    <property type="match status" value="1"/>
</dbReference>
<keyword evidence="7" id="KW-1185">Reference proteome</keyword>
<dbReference type="InterPro" id="IPR019734">
    <property type="entry name" value="TPR_rpt"/>
</dbReference>
<evidence type="ECO:0000256" key="3">
    <source>
        <dbReference type="ARBA" id="ARBA00022737"/>
    </source>
</evidence>
<name>A0ABX4GX58_9BACI</name>
<dbReference type="SMART" id="SM00028">
    <property type="entry name" value="TPR"/>
    <property type="match status" value="4"/>
</dbReference>
<evidence type="ECO:0000313" key="6">
    <source>
        <dbReference type="EMBL" id="PAD99457.1"/>
    </source>
</evidence>
<evidence type="ECO:0000313" key="7">
    <source>
        <dbReference type="Proteomes" id="UP000216852"/>
    </source>
</evidence>
<comment type="subcellular location">
    <subcellularLocation>
        <location evidence="1">Cytoplasm</location>
    </subcellularLocation>
</comment>